<dbReference type="PANTHER" id="PTHR10209">
    <property type="entry name" value="OXIDOREDUCTASE, 2OG-FE II OXYGENASE FAMILY PROTEIN"/>
    <property type="match status" value="1"/>
</dbReference>
<dbReference type="Pfam" id="PF14226">
    <property type="entry name" value="DIOX_N"/>
    <property type="match status" value="1"/>
</dbReference>
<keyword evidence="3 5" id="KW-0560">Oxidoreductase</keyword>
<keyword evidence="4 5" id="KW-0408">Iron</keyword>
<dbReference type="Gene3D" id="2.60.120.330">
    <property type="entry name" value="B-lactam Antibiotic, Isopenicillin N Synthase, Chain"/>
    <property type="match status" value="1"/>
</dbReference>
<dbReference type="Pfam" id="PF03171">
    <property type="entry name" value="2OG-FeII_Oxy"/>
    <property type="match status" value="1"/>
</dbReference>
<evidence type="ECO:0000313" key="9">
    <source>
        <dbReference type="Proteomes" id="UP000320762"/>
    </source>
</evidence>
<dbReference type="InterPro" id="IPR027443">
    <property type="entry name" value="IPNS-like_sf"/>
</dbReference>
<evidence type="ECO:0000313" key="8">
    <source>
        <dbReference type="EMBL" id="TRM70661.1"/>
    </source>
</evidence>
<evidence type="ECO:0000256" key="3">
    <source>
        <dbReference type="ARBA" id="ARBA00023002"/>
    </source>
</evidence>
<dbReference type="PROSITE" id="PS51471">
    <property type="entry name" value="FE2OG_OXY"/>
    <property type="match status" value="1"/>
</dbReference>
<keyword evidence="2 5" id="KW-0479">Metal-binding</keyword>
<keyword evidence="9" id="KW-1185">Reference proteome</keyword>
<dbReference type="InterPro" id="IPR044861">
    <property type="entry name" value="IPNS-like_FE2OG_OXY"/>
</dbReference>
<accession>A0A550D0U3</accession>
<name>A0A550D0U3_9AGAR</name>
<protein>
    <recommendedName>
        <fullName evidence="7">Fe2OG dioxygenase domain-containing protein</fullName>
    </recommendedName>
</protein>
<dbReference type="PANTHER" id="PTHR10209:SF881">
    <property type="entry name" value="FI07970P-RELATED"/>
    <property type="match status" value="1"/>
</dbReference>
<dbReference type="Proteomes" id="UP000320762">
    <property type="component" value="Unassembled WGS sequence"/>
</dbReference>
<evidence type="ECO:0000256" key="1">
    <source>
        <dbReference type="ARBA" id="ARBA00008056"/>
    </source>
</evidence>
<evidence type="ECO:0000256" key="5">
    <source>
        <dbReference type="RuleBase" id="RU003682"/>
    </source>
</evidence>
<evidence type="ECO:0000256" key="4">
    <source>
        <dbReference type="ARBA" id="ARBA00023004"/>
    </source>
</evidence>
<feature type="compositionally biased region" description="Basic and acidic residues" evidence="6">
    <location>
        <begin position="430"/>
        <end position="444"/>
    </location>
</feature>
<reference evidence="8 9" key="1">
    <citation type="journal article" date="2019" name="New Phytol.">
        <title>Comparative genomics reveals unique wood-decay strategies and fruiting body development in the Schizophyllaceae.</title>
        <authorList>
            <person name="Almasi E."/>
            <person name="Sahu N."/>
            <person name="Krizsan K."/>
            <person name="Balint B."/>
            <person name="Kovacs G.M."/>
            <person name="Kiss B."/>
            <person name="Cseklye J."/>
            <person name="Drula E."/>
            <person name="Henrissat B."/>
            <person name="Nagy I."/>
            <person name="Chovatia M."/>
            <person name="Adam C."/>
            <person name="LaButti K."/>
            <person name="Lipzen A."/>
            <person name="Riley R."/>
            <person name="Grigoriev I.V."/>
            <person name="Nagy L.G."/>
        </authorList>
    </citation>
    <scope>NUCLEOTIDE SEQUENCE [LARGE SCALE GENOMIC DNA]</scope>
    <source>
        <strain evidence="8 9">NL-1724</strain>
    </source>
</reference>
<sequence>MARLNPVRRAFALIARPIPSASAPARMTALVPSGRCVSRSALVRRATPLSPSSPIGSQPASPIGVQTTSLFPPFPDNVPTHPLIVVDYERIRAGHSVEIDRLWQAATTLGFWYLKNHGTDAAVDDMFAMGDAVMRLPLEEKMKYEQGDEGNSFGYKVAGANATNAAGARDTIEFLNIAQDDILPRLSSAAVTARYPPKTARYPPETARYPPNVDFAVVTSFVRRAREVNITLLRSLERRLGLRGGELEARHALGEPSASESRFTRNAVPHAPEDALKKGIGAHTDFGSLSFVHNRLGGLQVLSPGTNEWQYVKPLPGHAVCNVGDGLSILSGGILRSNVHRVIPPPPPQRHIPRTSLIFFTRPGRKVVLRALAEESNMIKAAMDGKRQKGEDVSAYEGTVTAGEWFTRRMRNQRIKNRKGPETWLASRGTEGRVETEIPDERTA</sequence>
<dbReference type="InterPro" id="IPR026992">
    <property type="entry name" value="DIOX_N"/>
</dbReference>
<dbReference type="OrthoDB" id="406156at2759"/>
<comment type="similarity">
    <text evidence="1 5">Belongs to the iron/ascorbate-dependent oxidoreductase family.</text>
</comment>
<gene>
    <name evidence="8" type="ORF">BD626DRAFT_478175</name>
</gene>
<feature type="domain" description="Fe2OG dioxygenase" evidence="7">
    <location>
        <begin position="262"/>
        <end position="363"/>
    </location>
</feature>
<comment type="caution">
    <text evidence="8">The sequence shown here is derived from an EMBL/GenBank/DDBJ whole genome shotgun (WGS) entry which is preliminary data.</text>
</comment>
<dbReference type="EMBL" id="VDMD01000001">
    <property type="protein sequence ID" value="TRM70661.1"/>
    <property type="molecule type" value="Genomic_DNA"/>
</dbReference>
<dbReference type="GO" id="GO:0016491">
    <property type="term" value="F:oxidoreductase activity"/>
    <property type="evidence" value="ECO:0007669"/>
    <property type="project" value="UniProtKB-KW"/>
</dbReference>
<organism evidence="8 9">
    <name type="scientific">Schizophyllum amplum</name>
    <dbReference type="NCBI Taxonomy" id="97359"/>
    <lineage>
        <taxon>Eukaryota</taxon>
        <taxon>Fungi</taxon>
        <taxon>Dikarya</taxon>
        <taxon>Basidiomycota</taxon>
        <taxon>Agaricomycotina</taxon>
        <taxon>Agaricomycetes</taxon>
        <taxon>Agaricomycetidae</taxon>
        <taxon>Agaricales</taxon>
        <taxon>Schizophyllaceae</taxon>
        <taxon>Schizophyllum</taxon>
    </lineage>
</organism>
<dbReference type="AlphaFoldDB" id="A0A550D0U3"/>
<proteinExistence type="inferred from homology"/>
<evidence type="ECO:0000259" key="7">
    <source>
        <dbReference type="PROSITE" id="PS51471"/>
    </source>
</evidence>
<evidence type="ECO:0000256" key="2">
    <source>
        <dbReference type="ARBA" id="ARBA00022723"/>
    </source>
</evidence>
<evidence type="ECO:0000256" key="6">
    <source>
        <dbReference type="SAM" id="MobiDB-lite"/>
    </source>
</evidence>
<feature type="region of interest" description="Disordered" evidence="6">
    <location>
        <begin position="418"/>
        <end position="444"/>
    </location>
</feature>
<dbReference type="SUPFAM" id="SSF51197">
    <property type="entry name" value="Clavaminate synthase-like"/>
    <property type="match status" value="1"/>
</dbReference>
<dbReference type="InterPro" id="IPR005123">
    <property type="entry name" value="Oxoglu/Fe-dep_dioxygenase_dom"/>
</dbReference>
<dbReference type="STRING" id="97359.A0A550D0U3"/>
<dbReference type="GO" id="GO:0046872">
    <property type="term" value="F:metal ion binding"/>
    <property type="evidence" value="ECO:0007669"/>
    <property type="project" value="UniProtKB-KW"/>
</dbReference>